<evidence type="ECO:0000256" key="10">
    <source>
        <dbReference type="SAM" id="MobiDB-lite"/>
    </source>
</evidence>
<evidence type="ECO:0000256" key="7">
    <source>
        <dbReference type="ARBA" id="ARBA00022989"/>
    </source>
</evidence>
<dbReference type="OrthoDB" id="607931at2"/>
<evidence type="ECO:0000259" key="11">
    <source>
        <dbReference type="Pfam" id="PF03544"/>
    </source>
</evidence>
<dbReference type="SUPFAM" id="SSF74653">
    <property type="entry name" value="TolA/TonB C-terminal domain"/>
    <property type="match status" value="1"/>
</dbReference>
<keyword evidence="13" id="KW-1185">Reference proteome</keyword>
<evidence type="ECO:0000256" key="8">
    <source>
        <dbReference type="ARBA" id="ARBA00023136"/>
    </source>
</evidence>
<organism evidence="12 13">
    <name type="scientific">Labilithrix luteola</name>
    <dbReference type="NCBI Taxonomy" id="1391654"/>
    <lineage>
        <taxon>Bacteria</taxon>
        <taxon>Pseudomonadati</taxon>
        <taxon>Myxococcota</taxon>
        <taxon>Polyangia</taxon>
        <taxon>Polyangiales</taxon>
        <taxon>Labilitrichaceae</taxon>
        <taxon>Labilithrix</taxon>
    </lineage>
</organism>
<evidence type="ECO:0000256" key="6">
    <source>
        <dbReference type="ARBA" id="ARBA00022729"/>
    </source>
</evidence>
<dbReference type="GO" id="GO:0015344">
    <property type="term" value="F:siderophore uptake transmembrane transporter activity"/>
    <property type="evidence" value="ECO:0007669"/>
    <property type="project" value="TreeGrafter"/>
</dbReference>
<evidence type="ECO:0000256" key="1">
    <source>
        <dbReference type="ARBA" id="ARBA00004167"/>
    </source>
</evidence>
<dbReference type="InterPro" id="IPR039426">
    <property type="entry name" value="TonB-dep_rcpt-like"/>
</dbReference>
<feature type="domain" description="TonB C-terminal" evidence="11">
    <location>
        <begin position="69"/>
        <end position="128"/>
    </location>
</feature>
<evidence type="ECO:0000256" key="2">
    <source>
        <dbReference type="ARBA" id="ARBA00004571"/>
    </source>
</evidence>
<dbReference type="Gene3D" id="3.30.1150.10">
    <property type="match status" value="1"/>
</dbReference>
<dbReference type="RefSeq" id="WP_146648430.1">
    <property type="nucleotide sequence ID" value="NZ_CP012333.1"/>
</dbReference>
<dbReference type="STRING" id="1391654.AKJ09_03931"/>
<dbReference type="PANTHER" id="PTHR30069:SF29">
    <property type="entry name" value="HEMOGLOBIN AND HEMOGLOBIN-HAPTOGLOBIN-BINDING PROTEIN 1-RELATED"/>
    <property type="match status" value="1"/>
</dbReference>
<dbReference type="PATRIC" id="fig|1391654.3.peg.3989"/>
<dbReference type="GO" id="GO:0009279">
    <property type="term" value="C:cell outer membrane"/>
    <property type="evidence" value="ECO:0007669"/>
    <property type="project" value="UniProtKB-SubCell"/>
</dbReference>
<gene>
    <name evidence="12" type="ORF">AKJ09_03931</name>
</gene>
<keyword evidence="8" id="KW-0472">Membrane</keyword>
<name>A0A0K1PUS2_9BACT</name>
<evidence type="ECO:0000256" key="5">
    <source>
        <dbReference type="ARBA" id="ARBA00022692"/>
    </source>
</evidence>
<evidence type="ECO:0000313" key="13">
    <source>
        <dbReference type="Proteomes" id="UP000064967"/>
    </source>
</evidence>
<dbReference type="NCBIfam" id="TIGR01352">
    <property type="entry name" value="tonB_Cterm"/>
    <property type="match status" value="1"/>
</dbReference>
<comment type="subcellular location">
    <subcellularLocation>
        <location evidence="2">Cell outer membrane</location>
        <topology evidence="2">Multi-pass membrane protein</topology>
    </subcellularLocation>
    <subcellularLocation>
        <location evidence="1">Membrane</location>
        <topology evidence="1">Single-pass membrane protein</topology>
    </subcellularLocation>
</comment>
<dbReference type="InterPro" id="IPR036942">
    <property type="entry name" value="Beta-barrel_TonB_sf"/>
</dbReference>
<evidence type="ECO:0000256" key="4">
    <source>
        <dbReference type="ARBA" id="ARBA00022452"/>
    </source>
</evidence>
<dbReference type="Pfam" id="PF03544">
    <property type="entry name" value="TonB_C"/>
    <property type="match status" value="1"/>
</dbReference>
<dbReference type="AlphaFoldDB" id="A0A0K1PUS2"/>
<dbReference type="EMBL" id="CP012333">
    <property type="protein sequence ID" value="AKU97267.1"/>
    <property type="molecule type" value="Genomic_DNA"/>
</dbReference>
<protein>
    <submittedName>
        <fullName evidence="12">TonB family protein / TonB-dependent receptor</fullName>
    </submittedName>
</protein>
<dbReference type="Gene3D" id="2.40.170.20">
    <property type="entry name" value="TonB-dependent receptor, beta-barrel domain"/>
    <property type="match status" value="1"/>
</dbReference>
<proteinExistence type="predicted"/>
<keyword evidence="12" id="KW-0675">Receptor</keyword>
<sequence length="764" mass="82304">MGSGGKRQRFGLLLALSVLATLGPGVVHPRTARADDVKEAPPSDAPVVSPRAIETKEATYPAGATGTAAVLVEVVVETDGSVSNVTIAEGEEPFATAAKEAIGAWRFTPATRAGKPLRARIRIGVAFSPPEPERPPAPEGATPNVVTSPSPPPPPSTQSKIEEVLVLGRNELRTPTEHRLGRAEIRMIPGAFGDPFRAIDSLPGVVPIVSGLPYFYIRGAPPSAVGYYVDEVRVPYLFHFGLGPSVIQPALIEEVALHPAAYPARFGRFAGGVVAGQTREPSKDLTGEGQIRIFDAGAYVEAPFAEGRGSAGVGGRYSYTAAILSLVAPNTTVDYRDYNARVSYDLSDRTRLSALAFGSFDYTSTIEDEKEKVLFASEFHRLDVRLDHRGDGGSFTRIATTLGIDRTRIEGARFAQDIMLGVRARHRRPITKNLDFELGADVQADFYTGDLPSPYAVQREEYDQALAFFAPRTDLASGAWASATYRPFTGWEIVGTARADVFTSAGKTLVGPSPRLSMRVPLVPKVAFLAALGVAPQPPAFPIPVPAVGYSGLPGGLGYGYQKSAGAEVALPLRFLLKAIGYHHTYLALRDFARDRGNLSLDEAQPAPASPSQAYGLEVSLKRKLSERFAAFSSFTLSRSELGSTLYQPQRVSPFDRSYVFQIGGAADLGAGWRASSRFLTYRGWPDQQDVMTTSGRLSPFYRVDVRLEKRWSFQKERYISLVFEGLNVTASKEIVGTKCDLAGCRDDTFGPIVIPSIGVEAGL</sequence>
<keyword evidence="6" id="KW-0732">Signal</keyword>
<evidence type="ECO:0000256" key="9">
    <source>
        <dbReference type="ARBA" id="ARBA00023237"/>
    </source>
</evidence>
<evidence type="ECO:0000256" key="3">
    <source>
        <dbReference type="ARBA" id="ARBA00022448"/>
    </source>
</evidence>
<keyword evidence="7" id="KW-1133">Transmembrane helix</keyword>
<reference evidence="12 13" key="1">
    <citation type="submission" date="2015-08" db="EMBL/GenBank/DDBJ databases">
        <authorList>
            <person name="Babu N.S."/>
            <person name="Beckwith C.J."/>
            <person name="Beseler K.G."/>
            <person name="Brison A."/>
            <person name="Carone J.V."/>
            <person name="Caskin T.P."/>
            <person name="Diamond M."/>
            <person name="Durham M.E."/>
            <person name="Foxe J.M."/>
            <person name="Go M."/>
            <person name="Henderson B.A."/>
            <person name="Jones I.B."/>
            <person name="McGettigan J.A."/>
            <person name="Micheletti S.J."/>
            <person name="Nasrallah M.E."/>
            <person name="Ortiz D."/>
            <person name="Piller C.R."/>
            <person name="Privatt S.R."/>
            <person name="Schneider S.L."/>
            <person name="Sharp S."/>
            <person name="Smith T.C."/>
            <person name="Stanton J.D."/>
            <person name="Ullery H.E."/>
            <person name="Wilson R.J."/>
            <person name="Serrano M.G."/>
            <person name="Buck G."/>
            <person name="Lee V."/>
            <person name="Wang Y."/>
            <person name="Carvalho R."/>
            <person name="Voegtly L."/>
            <person name="Shi R."/>
            <person name="Duckworth R."/>
            <person name="Johnson A."/>
            <person name="Loviza R."/>
            <person name="Walstead R."/>
            <person name="Shah Z."/>
            <person name="Kiflezghi M."/>
            <person name="Wade K."/>
            <person name="Ball S.L."/>
            <person name="Bradley K.W."/>
            <person name="Asai D.J."/>
            <person name="Bowman C.A."/>
            <person name="Russell D.A."/>
            <person name="Pope W.H."/>
            <person name="Jacobs-Sera D."/>
            <person name="Hendrix R.W."/>
            <person name="Hatfull G.F."/>
        </authorList>
    </citation>
    <scope>NUCLEOTIDE SEQUENCE [LARGE SCALE GENOMIC DNA]</scope>
    <source>
        <strain evidence="12 13">DSM 27648</strain>
    </source>
</reference>
<feature type="region of interest" description="Disordered" evidence="10">
    <location>
        <begin position="127"/>
        <end position="159"/>
    </location>
</feature>
<dbReference type="InterPro" id="IPR037682">
    <property type="entry name" value="TonB_C"/>
</dbReference>
<dbReference type="GO" id="GO:0044718">
    <property type="term" value="P:siderophore transmembrane transport"/>
    <property type="evidence" value="ECO:0007669"/>
    <property type="project" value="TreeGrafter"/>
</dbReference>
<dbReference type="SUPFAM" id="SSF56935">
    <property type="entry name" value="Porins"/>
    <property type="match status" value="1"/>
</dbReference>
<accession>A0A0K1PUS2</accession>
<dbReference type="Proteomes" id="UP000064967">
    <property type="component" value="Chromosome"/>
</dbReference>
<keyword evidence="9" id="KW-0998">Cell outer membrane</keyword>
<evidence type="ECO:0000313" key="12">
    <source>
        <dbReference type="EMBL" id="AKU97267.1"/>
    </source>
</evidence>
<keyword evidence="3" id="KW-0813">Transport</keyword>
<dbReference type="KEGG" id="llu:AKJ09_03931"/>
<keyword evidence="4" id="KW-1134">Transmembrane beta strand</keyword>
<dbReference type="InterPro" id="IPR006260">
    <property type="entry name" value="TonB/TolA_C"/>
</dbReference>
<dbReference type="PANTHER" id="PTHR30069">
    <property type="entry name" value="TONB-DEPENDENT OUTER MEMBRANE RECEPTOR"/>
    <property type="match status" value="1"/>
</dbReference>
<keyword evidence="5" id="KW-0812">Transmembrane</keyword>